<name>A0A7W9U124_9BURK</name>
<dbReference type="RefSeq" id="WP_183727355.1">
    <property type="nucleotide sequence ID" value="NZ_JACHBW010000014.1"/>
</dbReference>
<evidence type="ECO:0000256" key="1">
    <source>
        <dbReference type="SAM" id="SignalP"/>
    </source>
</evidence>
<dbReference type="AlphaFoldDB" id="A0A7W9U124"/>
<keyword evidence="1" id="KW-0732">Signal</keyword>
<gene>
    <name evidence="2" type="ORF">F4827_004784</name>
</gene>
<dbReference type="PANTHER" id="PTHR36302:SF1">
    <property type="entry name" value="COPPER CHAPERONE PCU(A)C"/>
    <property type="match status" value="1"/>
</dbReference>
<evidence type="ECO:0008006" key="4">
    <source>
        <dbReference type="Google" id="ProtNLM"/>
    </source>
</evidence>
<dbReference type="InterPro" id="IPR036182">
    <property type="entry name" value="PCuAC_sf"/>
</dbReference>
<dbReference type="SUPFAM" id="SSF110087">
    <property type="entry name" value="DR1885-like metal-binding protein"/>
    <property type="match status" value="1"/>
</dbReference>
<dbReference type="Pfam" id="PF04314">
    <property type="entry name" value="PCuAC"/>
    <property type="match status" value="1"/>
</dbReference>
<organism evidence="2 3">
    <name type="scientific">Paraburkholderia bannensis</name>
    <dbReference type="NCBI Taxonomy" id="765414"/>
    <lineage>
        <taxon>Bacteria</taxon>
        <taxon>Pseudomonadati</taxon>
        <taxon>Pseudomonadota</taxon>
        <taxon>Betaproteobacteria</taxon>
        <taxon>Burkholderiales</taxon>
        <taxon>Burkholderiaceae</taxon>
        <taxon>Paraburkholderia</taxon>
    </lineage>
</organism>
<feature type="chain" id="PRO_5031458018" description="Copper chaperone PCu(A)C" evidence="1">
    <location>
        <begin position="24"/>
        <end position="148"/>
    </location>
</feature>
<dbReference type="InterPro" id="IPR058248">
    <property type="entry name" value="Lxx211020-like"/>
</dbReference>
<reference evidence="2 3" key="1">
    <citation type="submission" date="2020-08" db="EMBL/GenBank/DDBJ databases">
        <title>Above-ground endophytic microbial communities from plants in different locations in the United States.</title>
        <authorList>
            <person name="Frank C."/>
        </authorList>
    </citation>
    <scope>NUCLEOTIDE SEQUENCE [LARGE SCALE GENOMIC DNA]</scope>
    <source>
        <strain evidence="2 3">WP4_2_2</strain>
    </source>
</reference>
<sequence>MNRFLRTIALSMPLAAAALPAFAAPSGAMMVSDCWIRSMPGDTPSGGYFKLMNMSDKGIDLVGVSTDAFGVSMLHQTQSSGSTSKMVMVDKASIPANGTLAFAPGGYHVMFEHAKKPLVVGSSIPVTFKFGDGESVDAQCAVKNAAGQ</sequence>
<evidence type="ECO:0000313" key="3">
    <source>
        <dbReference type="Proteomes" id="UP000571554"/>
    </source>
</evidence>
<keyword evidence="3" id="KW-1185">Reference proteome</keyword>
<feature type="signal peptide" evidence="1">
    <location>
        <begin position="1"/>
        <end position="23"/>
    </location>
</feature>
<dbReference type="InterPro" id="IPR007410">
    <property type="entry name" value="LpqE-like"/>
</dbReference>
<evidence type="ECO:0000313" key="2">
    <source>
        <dbReference type="EMBL" id="MBB6104919.1"/>
    </source>
</evidence>
<dbReference type="PANTHER" id="PTHR36302">
    <property type="entry name" value="BLR7088 PROTEIN"/>
    <property type="match status" value="1"/>
</dbReference>
<accession>A0A7W9U124</accession>
<dbReference type="Proteomes" id="UP000571554">
    <property type="component" value="Unassembled WGS sequence"/>
</dbReference>
<proteinExistence type="predicted"/>
<dbReference type="EMBL" id="JACHBW010000014">
    <property type="protein sequence ID" value="MBB6104919.1"/>
    <property type="molecule type" value="Genomic_DNA"/>
</dbReference>
<dbReference type="Gene3D" id="2.60.40.1890">
    <property type="entry name" value="PCu(A)C copper chaperone"/>
    <property type="match status" value="1"/>
</dbReference>
<protein>
    <recommendedName>
        <fullName evidence="4">Copper chaperone PCu(A)C</fullName>
    </recommendedName>
</protein>
<comment type="caution">
    <text evidence="2">The sequence shown here is derived from an EMBL/GenBank/DDBJ whole genome shotgun (WGS) entry which is preliminary data.</text>
</comment>